<dbReference type="InterPro" id="IPR007446">
    <property type="entry name" value="PilP"/>
</dbReference>
<evidence type="ECO:0000313" key="2">
    <source>
        <dbReference type="EMBL" id="NJP00666.1"/>
    </source>
</evidence>
<dbReference type="Pfam" id="PF04351">
    <property type="entry name" value="PilP"/>
    <property type="match status" value="1"/>
</dbReference>
<evidence type="ECO:0000256" key="1">
    <source>
        <dbReference type="SAM" id="SignalP"/>
    </source>
</evidence>
<name>A0ABX0YCC4_9PSED</name>
<dbReference type="Gene3D" id="2.30.30.830">
    <property type="match status" value="1"/>
</dbReference>
<gene>
    <name evidence="2" type="ORF">HBH25_07305</name>
</gene>
<accession>A0ABX0YCC4</accession>
<comment type="caution">
    <text evidence="2">The sequence shown here is derived from an EMBL/GenBank/DDBJ whole genome shotgun (WGS) entry which is preliminary data.</text>
</comment>
<organism evidence="2 3">
    <name type="scientific">Pseudomonas quercus</name>
    <dbReference type="NCBI Taxonomy" id="2722792"/>
    <lineage>
        <taxon>Bacteria</taxon>
        <taxon>Pseudomonadati</taxon>
        <taxon>Pseudomonadota</taxon>
        <taxon>Gammaproteobacteria</taxon>
        <taxon>Pseudomonadales</taxon>
        <taxon>Pseudomonadaceae</taxon>
        <taxon>Pseudomonas</taxon>
    </lineage>
</organism>
<reference evidence="2 3" key="1">
    <citation type="submission" date="2020-03" db="EMBL/GenBank/DDBJ databases">
        <authorList>
            <person name="Wang L."/>
            <person name="He N."/>
            <person name="Li Y."/>
            <person name="Fang Y."/>
            <person name="Zhang F."/>
        </authorList>
    </citation>
    <scope>NUCLEOTIDE SEQUENCE [LARGE SCALE GENOMIC DNA]</scope>
    <source>
        <strain evidence="3">hsmgli-8</strain>
    </source>
</reference>
<sequence length="175" mass="19247">MRAWFTAGLTVALLALSGCDGANDHTDIDAFIKEVNEKPKGTIEPIPRFQTYQAFTYQASNMRSPFQPPVRVEQAEKQKGSRNVHPDPNRVKQFLEGFNIEDFEMVGILANASGKFALMKGGGGVHRVKVGDYLGQNDGKITAISDTEVDVMELVPDGEGGWLERPRAILLKEPS</sequence>
<dbReference type="Proteomes" id="UP000746535">
    <property type="component" value="Unassembled WGS sequence"/>
</dbReference>
<evidence type="ECO:0000313" key="3">
    <source>
        <dbReference type="Proteomes" id="UP000746535"/>
    </source>
</evidence>
<dbReference type="PIRSF" id="PIRSF016481">
    <property type="entry name" value="Pilus_assembly_PilP"/>
    <property type="match status" value="1"/>
</dbReference>
<keyword evidence="3" id="KW-1185">Reference proteome</keyword>
<dbReference type="PROSITE" id="PS51257">
    <property type="entry name" value="PROKAR_LIPOPROTEIN"/>
    <property type="match status" value="1"/>
</dbReference>
<dbReference type="RefSeq" id="WP_168083007.1">
    <property type="nucleotide sequence ID" value="NZ_JAAVJI010000003.1"/>
</dbReference>
<protein>
    <submittedName>
        <fullName evidence="2">Pilus assembly protein PilP</fullName>
    </submittedName>
</protein>
<proteinExistence type="predicted"/>
<dbReference type="EMBL" id="JAAVJI010000003">
    <property type="protein sequence ID" value="NJP00666.1"/>
    <property type="molecule type" value="Genomic_DNA"/>
</dbReference>
<keyword evidence="1" id="KW-0732">Signal</keyword>
<feature type="signal peptide" evidence="1">
    <location>
        <begin position="1"/>
        <end position="22"/>
    </location>
</feature>
<feature type="chain" id="PRO_5047465269" evidence="1">
    <location>
        <begin position="23"/>
        <end position="175"/>
    </location>
</feature>